<gene>
    <name evidence="3" type="ORF">IFM89_024438</name>
</gene>
<dbReference type="EMBL" id="JADFTS010000007">
    <property type="protein sequence ID" value="KAF9598093.1"/>
    <property type="molecule type" value="Genomic_DNA"/>
</dbReference>
<protein>
    <recommendedName>
        <fullName evidence="2">DYW domain-containing protein</fullName>
    </recommendedName>
</protein>
<evidence type="ECO:0000313" key="3">
    <source>
        <dbReference type="EMBL" id="KAF9598093.1"/>
    </source>
</evidence>
<evidence type="ECO:0000259" key="2">
    <source>
        <dbReference type="Pfam" id="PF14432"/>
    </source>
</evidence>
<feature type="compositionally biased region" description="Basic residues" evidence="1">
    <location>
        <begin position="280"/>
        <end position="294"/>
    </location>
</feature>
<dbReference type="AlphaFoldDB" id="A0A835HJM9"/>
<dbReference type="GO" id="GO:0008270">
    <property type="term" value="F:zinc ion binding"/>
    <property type="evidence" value="ECO:0007669"/>
    <property type="project" value="InterPro"/>
</dbReference>
<keyword evidence="4" id="KW-1185">Reference proteome</keyword>
<dbReference type="Pfam" id="PF14432">
    <property type="entry name" value="DYW_deaminase"/>
    <property type="match status" value="1"/>
</dbReference>
<dbReference type="PANTHER" id="PTHR47926:SF466">
    <property type="entry name" value="(WILD MALAYSIAN BANANA) HYPOTHETICAL PROTEIN"/>
    <property type="match status" value="1"/>
</dbReference>
<dbReference type="Pfam" id="PF20431">
    <property type="entry name" value="E_motif"/>
    <property type="match status" value="1"/>
</dbReference>
<accession>A0A835HJM9</accession>
<reference evidence="3 4" key="1">
    <citation type="submission" date="2020-10" db="EMBL/GenBank/DDBJ databases">
        <title>The Coptis chinensis genome and diversification of protoberbering-type alkaloids.</title>
        <authorList>
            <person name="Wang B."/>
            <person name="Shu S."/>
            <person name="Song C."/>
            <person name="Liu Y."/>
        </authorList>
    </citation>
    <scope>NUCLEOTIDE SEQUENCE [LARGE SCALE GENOMIC DNA]</scope>
    <source>
        <strain evidence="3">HL-2020</strain>
        <tissue evidence="3">Leaf</tissue>
    </source>
</reference>
<sequence length="352" mass="38671">MPYEPTAAILGSLLGACAAHKNVFVGEFVARRLFEIEPENAGNYIILSNLYASNGRWEDVRNVRELMKGKDVAKEPGRSWVKLDQTVHTFHVGDWSHPQKDEVLTKVKELLVKIKEAGYVCDLSCVLHDVDDEQKERMLLSHSEKLAIALRLIGTCSGVPIKVTYLERLQYVPPINSSFDNVPLDSVLNFVPTKERGRALGQRKRSTKQIKLIKFTEGNDEATQAVRGNETNQVNESVEGVVAMRGRGRGKGTRGRGRGRVIGQVIESNKSNEGDVPVRGRGRGSRGGRGRGRGRANVENQTEASYGDGQTQPPTQSQTTTVTAPMPPPKRRRKEASLNNISSQASCTGGVS</sequence>
<dbReference type="Proteomes" id="UP000631114">
    <property type="component" value="Unassembled WGS sequence"/>
</dbReference>
<evidence type="ECO:0000313" key="4">
    <source>
        <dbReference type="Proteomes" id="UP000631114"/>
    </source>
</evidence>
<comment type="caution">
    <text evidence="3">The sequence shown here is derived from an EMBL/GenBank/DDBJ whole genome shotgun (WGS) entry which is preliminary data.</text>
</comment>
<feature type="compositionally biased region" description="Low complexity" evidence="1">
    <location>
        <begin position="310"/>
        <end position="323"/>
    </location>
</feature>
<dbReference type="OrthoDB" id="185373at2759"/>
<feature type="region of interest" description="Disordered" evidence="1">
    <location>
        <begin position="266"/>
        <end position="352"/>
    </location>
</feature>
<evidence type="ECO:0000256" key="1">
    <source>
        <dbReference type="SAM" id="MobiDB-lite"/>
    </source>
</evidence>
<dbReference type="GO" id="GO:0003723">
    <property type="term" value="F:RNA binding"/>
    <property type="evidence" value="ECO:0007669"/>
    <property type="project" value="InterPro"/>
</dbReference>
<dbReference type="InterPro" id="IPR032867">
    <property type="entry name" value="DYW_dom"/>
</dbReference>
<proteinExistence type="predicted"/>
<feature type="domain" description="DYW" evidence="2">
    <location>
        <begin position="118"/>
        <end position="164"/>
    </location>
</feature>
<dbReference type="InterPro" id="IPR046848">
    <property type="entry name" value="E_motif"/>
</dbReference>
<dbReference type="GO" id="GO:0009451">
    <property type="term" value="P:RNA modification"/>
    <property type="evidence" value="ECO:0007669"/>
    <property type="project" value="InterPro"/>
</dbReference>
<dbReference type="PANTHER" id="PTHR47926">
    <property type="entry name" value="PENTATRICOPEPTIDE REPEAT-CONTAINING PROTEIN"/>
    <property type="match status" value="1"/>
</dbReference>
<organism evidence="3 4">
    <name type="scientific">Coptis chinensis</name>
    <dbReference type="NCBI Taxonomy" id="261450"/>
    <lineage>
        <taxon>Eukaryota</taxon>
        <taxon>Viridiplantae</taxon>
        <taxon>Streptophyta</taxon>
        <taxon>Embryophyta</taxon>
        <taxon>Tracheophyta</taxon>
        <taxon>Spermatophyta</taxon>
        <taxon>Magnoliopsida</taxon>
        <taxon>Ranunculales</taxon>
        <taxon>Ranunculaceae</taxon>
        <taxon>Coptidoideae</taxon>
        <taxon>Coptis</taxon>
    </lineage>
</organism>
<dbReference type="InterPro" id="IPR046960">
    <property type="entry name" value="PPR_At4g14850-like_plant"/>
</dbReference>
<name>A0A835HJM9_9MAGN</name>
<feature type="compositionally biased region" description="Polar residues" evidence="1">
    <location>
        <begin position="337"/>
        <end position="352"/>
    </location>
</feature>